<dbReference type="Gramene" id="evm.model.01.2670">
    <property type="protein sequence ID" value="cds.evm.model.01.2670"/>
    <property type="gene ID" value="evm.TU.01.2670"/>
</dbReference>
<dbReference type="Proteomes" id="UP000596661">
    <property type="component" value="Chromosome 1"/>
</dbReference>
<dbReference type="EnsemblPlants" id="evm.model.01.2670">
    <property type="protein sequence ID" value="cds.evm.model.01.2670"/>
    <property type="gene ID" value="evm.TU.01.2670"/>
</dbReference>
<feature type="signal peptide" evidence="1">
    <location>
        <begin position="1"/>
        <end position="24"/>
    </location>
</feature>
<evidence type="ECO:0000313" key="3">
    <source>
        <dbReference type="Proteomes" id="UP000596661"/>
    </source>
</evidence>
<proteinExistence type="predicted"/>
<keyword evidence="1" id="KW-0732">Signal</keyword>
<reference evidence="2" key="2">
    <citation type="submission" date="2021-03" db="UniProtKB">
        <authorList>
            <consortium name="EnsemblPlants"/>
        </authorList>
    </citation>
    <scope>IDENTIFICATION</scope>
</reference>
<evidence type="ECO:0000313" key="2">
    <source>
        <dbReference type="EnsemblPlants" id="cds.evm.model.01.2670"/>
    </source>
</evidence>
<protein>
    <submittedName>
        <fullName evidence="2">Uncharacterized protein</fullName>
    </submittedName>
</protein>
<accession>A0A803NM54</accession>
<feature type="chain" id="PRO_5030629828" evidence="1">
    <location>
        <begin position="25"/>
        <end position="119"/>
    </location>
</feature>
<dbReference type="EMBL" id="UZAU01000078">
    <property type="status" value="NOT_ANNOTATED_CDS"/>
    <property type="molecule type" value="Genomic_DNA"/>
</dbReference>
<reference evidence="2" key="1">
    <citation type="submission" date="2018-11" db="EMBL/GenBank/DDBJ databases">
        <authorList>
            <person name="Grassa J C."/>
        </authorList>
    </citation>
    <scope>NUCLEOTIDE SEQUENCE [LARGE SCALE GENOMIC DNA]</scope>
</reference>
<evidence type="ECO:0000256" key="1">
    <source>
        <dbReference type="SAM" id="SignalP"/>
    </source>
</evidence>
<organism evidence="2 3">
    <name type="scientific">Cannabis sativa</name>
    <name type="common">Hemp</name>
    <name type="synonym">Marijuana</name>
    <dbReference type="NCBI Taxonomy" id="3483"/>
    <lineage>
        <taxon>Eukaryota</taxon>
        <taxon>Viridiplantae</taxon>
        <taxon>Streptophyta</taxon>
        <taxon>Embryophyta</taxon>
        <taxon>Tracheophyta</taxon>
        <taxon>Spermatophyta</taxon>
        <taxon>Magnoliopsida</taxon>
        <taxon>eudicotyledons</taxon>
        <taxon>Gunneridae</taxon>
        <taxon>Pentapetalae</taxon>
        <taxon>rosids</taxon>
        <taxon>fabids</taxon>
        <taxon>Rosales</taxon>
        <taxon>Cannabaceae</taxon>
        <taxon>Cannabis</taxon>
    </lineage>
</organism>
<sequence>MGGQFAINTKQYSLLFLLLHPLVGPSILNPSSPSFLIGPYLGLKIRGPLTQRQQFALIKPAAVREVKNSQWSLPFRLLHVDGGDKTIYARALNWSPVSCGPDAEELTRVDRSLSREWRK</sequence>
<keyword evidence="3" id="KW-1185">Reference proteome</keyword>
<name>A0A803NM54_CANSA</name>
<dbReference type="AlphaFoldDB" id="A0A803NM54"/>